<feature type="chain" id="PRO_5034473358" description="Cell wall protein" evidence="2">
    <location>
        <begin position="23"/>
        <end position="197"/>
    </location>
</feature>
<keyword evidence="2" id="KW-0732">Signal</keyword>
<evidence type="ECO:0000313" key="3">
    <source>
        <dbReference type="EMBL" id="QSS52966.1"/>
    </source>
</evidence>
<dbReference type="VEuPathDB" id="FungiDB:I7I53_00062"/>
<name>A0A8A1LGD9_AJEC8</name>
<feature type="compositionally biased region" description="Basic and acidic residues" evidence="1">
    <location>
        <begin position="150"/>
        <end position="160"/>
    </location>
</feature>
<organism evidence="3 4">
    <name type="scientific">Ajellomyces capsulatus (strain H88)</name>
    <name type="common">Darling's disease fungus</name>
    <name type="synonym">Histoplasma capsulatum</name>
    <dbReference type="NCBI Taxonomy" id="544711"/>
    <lineage>
        <taxon>Eukaryota</taxon>
        <taxon>Fungi</taxon>
        <taxon>Dikarya</taxon>
        <taxon>Ascomycota</taxon>
        <taxon>Pezizomycotina</taxon>
        <taxon>Eurotiomycetes</taxon>
        <taxon>Eurotiomycetidae</taxon>
        <taxon>Onygenales</taxon>
        <taxon>Ajellomycetaceae</taxon>
        <taxon>Histoplasma</taxon>
    </lineage>
</organism>
<accession>A0A8A1LGD9</accession>
<dbReference type="EMBL" id="CP069104">
    <property type="protein sequence ID" value="QSS52966.1"/>
    <property type="molecule type" value="Genomic_DNA"/>
</dbReference>
<feature type="region of interest" description="Disordered" evidence="1">
    <location>
        <begin position="142"/>
        <end position="184"/>
    </location>
</feature>
<sequence>MRFTSASFLGLLVVAAPLGTIADNSLPTDISSACALLANLTPEQFATTLADLENKAKTDITRDQAQVDKALAQIESLPAGNLQAEVDKVCASQAKAVKIGRSRISRRQIGGALGALSGNLPGGLGGLGGTVKGVTGALDNTLGGVGTKKGRSENTRRQDDGDLGSLAKGVSGETTKRHSSRQENGGLLGGILIPGIL</sequence>
<evidence type="ECO:0008006" key="5">
    <source>
        <dbReference type="Google" id="ProtNLM"/>
    </source>
</evidence>
<evidence type="ECO:0000313" key="4">
    <source>
        <dbReference type="Proteomes" id="UP000663419"/>
    </source>
</evidence>
<evidence type="ECO:0000256" key="1">
    <source>
        <dbReference type="SAM" id="MobiDB-lite"/>
    </source>
</evidence>
<proteinExistence type="predicted"/>
<evidence type="ECO:0000256" key="2">
    <source>
        <dbReference type="SAM" id="SignalP"/>
    </source>
</evidence>
<feature type="signal peptide" evidence="2">
    <location>
        <begin position="1"/>
        <end position="22"/>
    </location>
</feature>
<dbReference type="AlphaFoldDB" id="A0A8A1LGD9"/>
<dbReference type="Proteomes" id="UP000663419">
    <property type="component" value="Chromosome 3"/>
</dbReference>
<gene>
    <name evidence="3" type="ORF">I7I53_00062</name>
</gene>
<reference evidence="3" key="1">
    <citation type="submission" date="2021-01" db="EMBL/GenBank/DDBJ databases">
        <title>Chromosome-level genome assembly of a human fungal pathogen reveals clustering of transcriptionally co-regulated genes.</title>
        <authorList>
            <person name="Voorhies M."/>
            <person name="Cohen S."/>
            <person name="Shea T.P."/>
            <person name="Petrus S."/>
            <person name="Munoz J.F."/>
            <person name="Poplawski S."/>
            <person name="Goldman W.E."/>
            <person name="Michael T."/>
            <person name="Cuomo C.A."/>
            <person name="Sil A."/>
            <person name="Beyhan S."/>
        </authorList>
    </citation>
    <scope>NUCLEOTIDE SEQUENCE</scope>
    <source>
        <strain evidence="3">H88</strain>
    </source>
</reference>
<protein>
    <recommendedName>
        <fullName evidence="5">Cell wall protein</fullName>
    </recommendedName>
</protein>